<dbReference type="AlphaFoldDB" id="A0A348HEG6"/>
<reference evidence="1 2" key="1">
    <citation type="submission" date="2018-09" db="EMBL/GenBank/DDBJ databases">
        <title>Zymobacter palmae IAM14233 (=T109) whole genome analysis.</title>
        <authorList>
            <person name="Yanase H."/>
        </authorList>
    </citation>
    <scope>NUCLEOTIDE SEQUENCE [LARGE SCALE GENOMIC DNA]</scope>
    <source>
        <strain evidence="1 2">IAM14233</strain>
    </source>
</reference>
<dbReference type="EMBL" id="AP018933">
    <property type="protein sequence ID" value="BBG30018.1"/>
    <property type="molecule type" value="Genomic_DNA"/>
</dbReference>
<dbReference type="Pfam" id="PF08803">
    <property type="entry name" value="ydhR"/>
    <property type="match status" value="1"/>
</dbReference>
<dbReference type="SUPFAM" id="SSF54909">
    <property type="entry name" value="Dimeric alpha+beta barrel"/>
    <property type="match status" value="1"/>
</dbReference>
<dbReference type="RefSeq" id="WP_038277816.1">
    <property type="nucleotide sequence ID" value="NZ_AP018933.1"/>
</dbReference>
<accession>A0A348HEG6</accession>
<dbReference type="InterPro" id="IPR011008">
    <property type="entry name" value="Dimeric_a/b-barrel"/>
</dbReference>
<dbReference type="Proteomes" id="UP000267342">
    <property type="component" value="Chromosome"/>
</dbReference>
<dbReference type="Gene3D" id="3.30.70.100">
    <property type="match status" value="1"/>
</dbReference>
<name>A0A348HEG6_9GAMM</name>
<dbReference type="PANTHER" id="PTHR39169:SF1">
    <property type="entry name" value="MONOOXYGENASE YDHR-RELATED"/>
    <property type="match status" value="1"/>
</dbReference>
<proteinExistence type="predicted"/>
<organism evidence="1 2">
    <name type="scientific">Zymobacter palmae</name>
    <dbReference type="NCBI Taxonomy" id="33074"/>
    <lineage>
        <taxon>Bacteria</taxon>
        <taxon>Pseudomonadati</taxon>
        <taxon>Pseudomonadota</taxon>
        <taxon>Gammaproteobacteria</taxon>
        <taxon>Oceanospirillales</taxon>
        <taxon>Halomonadaceae</taxon>
        <taxon>Zymobacter group</taxon>
        <taxon>Zymobacter</taxon>
    </lineage>
</organism>
<keyword evidence="2" id="KW-1185">Reference proteome</keyword>
<evidence type="ECO:0000313" key="1">
    <source>
        <dbReference type="EMBL" id="BBG30018.1"/>
    </source>
</evidence>
<evidence type="ECO:0000313" key="2">
    <source>
        <dbReference type="Proteomes" id="UP000267342"/>
    </source>
</evidence>
<sequence>MTHALYITYRPSSHQRGATSHDMTVLADQINRVEGLVSKVWIQNEEDELRGGFYFFDTAEHAEAWKERLIQERTAEGATQLNYQLFNVVDDFTAKTWHQPAAWQQA</sequence>
<dbReference type="PANTHER" id="PTHR39169">
    <property type="match status" value="1"/>
</dbReference>
<dbReference type="InterPro" id="IPR014910">
    <property type="entry name" value="YdhR"/>
</dbReference>
<gene>
    <name evidence="1" type="ORF">ZBT109_1258</name>
</gene>
<protein>
    <submittedName>
        <fullName evidence="1">2-polyprenyl-6-methoxyphenol hydroxylase</fullName>
    </submittedName>
</protein>
<dbReference type="KEGG" id="zpl:ZBT109_1258"/>